<sequence>MGFVFTLLPPGEYLFNQPQRHEEREVRNRSSSGVEVIPNPLIFFLFFFASFAPMPWRARFANAVYLV</sequence>
<name>A0AAV3X381_9CYAN</name>
<reference evidence="1" key="1">
    <citation type="submission" date="2019-10" db="EMBL/GenBank/DDBJ databases">
        <title>Draft genome sequece of Microseira wollei NIES-4236.</title>
        <authorList>
            <person name="Yamaguchi H."/>
            <person name="Suzuki S."/>
            <person name="Kawachi M."/>
        </authorList>
    </citation>
    <scope>NUCLEOTIDE SEQUENCE</scope>
    <source>
        <strain evidence="1">NIES-4236</strain>
    </source>
</reference>
<dbReference type="Proteomes" id="UP001050975">
    <property type="component" value="Unassembled WGS sequence"/>
</dbReference>
<proteinExistence type="predicted"/>
<keyword evidence="2" id="KW-1185">Reference proteome</keyword>
<dbReference type="EMBL" id="BLAY01000016">
    <property type="protein sequence ID" value="GET36683.1"/>
    <property type="molecule type" value="Genomic_DNA"/>
</dbReference>
<comment type="caution">
    <text evidence="1">The sequence shown here is derived from an EMBL/GenBank/DDBJ whole genome shotgun (WGS) entry which is preliminary data.</text>
</comment>
<gene>
    <name evidence="1" type="ORF">MiSe_14350</name>
</gene>
<dbReference type="AlphaFoldDB" id="A0AAV3X381"/>
<evidence type="ECO:0000313" key="2">
    <source>
        <dbReference type="Proteomes" id="UP001050975"/>
    </source>
</evidence>
<protein>
    <submittedName>
        <fullName evidence="1">Uncharacterized protein</fullName>
    </submittedName>
</protein>
<evidence type="ECO:0000313" key="1">
    <source>
        <dbReference type="EMBL" id="GET36683.1"/>
    </source>
</evidence>
<organism evidence="1 2">
    <name type="scientific">Microseira wollei NIES-4236</name>
    <dbReference type="NCBI Taxonomy" id="2530354"/>
    <lineage>
        <taxon>Bacteria</taxon>
        <taxon>Bacillati</taxon>
        <taxon>Cyanobacteriota</taxon>
        <taxon>Cyanophyceae</taxon>
        <taxon>Oscillatoriophycideae</taxon>
        <taxon>Aerosakkonematales</taxon>
        <taxon>Aerosakkonemataceae</taxon>
        <taxon>Microseira</taxon>
    </lineage>
</organism>
<accession>A0AAV3X381</accession>